<sequence>MQPRRYAYGKRAATMTSTNVHMLRAKKESFRKLLKIAPRLTLQQREAIVHMGRTMSQRAVSTAPGRSLPTVNRILRAFREEGRLQDAVRGEQQRATTHEEDLLIVATAADDPFLCTSTLHYYCT</sequence>
<reference evidence="1 2" key="1">
    <citation type="journal article" date="2020" name="Cell">
        <title>Large-Scale Comparative Analyses of Tick Genomes Elucidate Their Genetic Diversity and Vector Capacities.</title>
        <authorList>
            <consortium name="Tick Genome and Microbiome Consortium (TIGMIC)"/>
            <person name="Jia N."/>
            <person name="Wang J."/>
            <person name="Shi W."/>
            <person name="Du L."/>
            <person name="Sun Y."/>
            <person name="Zhan W."/>
            <person name="Jiang J.F."/>
            <person name="Wang Q."/>
            <person name="Zhang B."/>
            <person name="Ji P."/>
            <person name="Bell-Sakyi L."/>
            <person name="Cui X.M."/>
            <person name="Yuan T.T."/>
            <person name="Jiang B.G."/>
            <person name="Yang W.F."/>
            <person name="Lam T.T."/>
            <person name="Chang Q.C."/>
            <person name="Ding S.J."/>
            <person name="Wang X.J."/>
            <person name="Zhu J.G."/>
            <person name="Ruan X.D."/>
            <person name="Zhao L."/>
            <person name="Wei J.T."/>
            <person name="Ye R.Z."/>
            <person name="Que T.C."/>
            <person name="Du C.H."/>
            <person name="Zhou Y.H."/>
            <person name="Cheng J.X."/>
            <person name="Dai P.F."/>
            <person name="Guo W.B."/>
            <person name="Han X.H."/>
            <person name="Huang E.J."/>
            <person name="Li L.F."/>
            <person name="Wei W."/>
            <person name="Gao Y.C."/>
            <person name="Liu J.Z."/>
            <person name="Shao H.Z."/>
            <person name="Wang X."/>
            <person name="Wang C.C."/>
            <person name="Yang T.C."/>
            <person name="Huo Q.B."/>
            <person name="Li W."/>
            <person name="Chen H.Y."/>
            <person name="Chen S.E."/>
            <person name="Zhou L.G."/>
            <person name="Ni X.B."/>
            <person name="Tian J.H."/>
            <person name="Sheng Y."/>
            <person name="Liu T."/>
            <person name="Pan Y.S."/>
            <person name="Xia L.Y."/>
            <person name="Li J."/>
            <person name="Zhao F."/>
            <person name="Cao W.C."/>
        </authorList>
    </citation>
    <scope>NUCLEOTIDE SEQUENCE [LARGE SCALE GENOMIC DNA]</scope>
    <source>
        <strain evidence="1">HaeL-2018</strain>
    </source>
</reference>
<proteinExistence type="predicted"/>
<comment type="caution">
    <text evidence="1">The sequence shown here is derived from an EMBL/GenBank/DDBJ whole genome shotgun (WGS) entry which is preliminary data.</text>
</comment>
<gene>
    <name evidence="1" type="ORF">HPB48_019831</name>
</gene>
<evidence type="ECO:0000313" key="1">
    <source>
        <dbReference type="EMBL" id="KAH9360251.1"/>
    </source>
</evidence>
<dbReference type="VEuPathDB" id="VectorBase:HLOH_056181"/>
<name>A0A9J6FBS7_HAELO</name>
<protein>
    <submittedName>
        <fullName evidence="1">Uncharacterized protein</fullName>
    </submittedName>
</protein>
<accession>A0A9J6FBS7</accession>
<dbReference type="AlphaFoldDB" id="A0A9J6FBS7"/>
<dbReference type="Proteomes" id="UP000821853">
    <property type="component" value="Chromosome 1"/>
</dbReference>
<keyword evidence="2" id="KW-1185">Reference proteome</keyword>
<dbReference type="OrthoDB" id="6503215at2759"/>
<evidence type="ECO:0000313" key="2">
    <source>
        <dbReference type="Proteomes" id="UP000821853"/>
    </source>
</evidence>
<organism evidence="1 2">
    <name type="scientific">Haemaphysalis longicornis</name>
    <name type="common">Bush tick</name>
    <dbReference type="NCBI Taxonomy" id="44386"/>
    <lineage>
        <taxon>Eukaryota</taxon>
        <taxon>Metazoa</taxon>
        <taxon>Ecdysozoa</taxon>
        <taxon>Arthropoda</taxon>
        <taxon>Chelicerata</taxon>
        <taxon>Arachnida</taxon>
        <taxon>Acari</taxon>
        <taxon>Parasitiformes</taxon>
        <taxon>Ixodida</taxon>
        <taxon>Ixodoidea</taxon>
        <taxon>Ixodidae</taxon>
        <taxon>Haemaphysalinae</taxon>
        <taxon>Haemaphysalis</taxon>
    </lineage>
</organism>
<dbReference type="EMBL" id="JABSTR010000001">
    <property type="protein sequence ID" value="KAH9360251.1"/>
    <property type="molecule type" value="Genomic_DNA"/>
</dbReference>